<dbReference type="PANTHER" id="PTHR43830">
    <property type="entry name" value="PROTEIN PSP1"/>
    <property type="match status" value="1"/>
</dbReference>
<dbReference type="InterPro" id="IPR007557">
    <property type="entry name" value="PSP1_C"/>
</dbReference>
<dbReference type="NCBIfam" id="NF041131">
    <property type="entry name" value="RicT_YaaT_fam"/>
    <property type="match status" value="1"/>
</dbReference>
<dbReference type="GO" id="GO:0005737">
    <property type="term" value="C:cytoplasm"/>
    <property type="evidence" value="ECO:0007669"/>
    <property type="project" value="TreeGrafter"/>
</dbReference>
<protein>
    <submittedName>
        <fullName evidence="3">Stage 0 sporulation family protein</fullName>
    </submittedName>
</protein>
<dbReference type="Proteomes" id="UP000824001">
    <property type="component" value="Unassembled WGS sequence"/>
</dbReference>
<organism evidence="3 4">
    <name type="scientific">Candidatus Scatomorpha merdipullorum</name>
    <dbReference type="NCBI Taxonomy" id="2840927"/>
    <lineage>
        <taxon>Bacteria</taxon>
        <taxon>Bacillati</taxon>
        <taxon>Bacillota</taxon>
        <taxon>Clostridia</taxon>
        <taxon>Eubacteriales</taxon>
        <taxon>Candidatus Scatomorpha</taxon>
    </lineage>
</organism>
<sequence length="406" mass="45433">MTEVVSVKFKGRGKAYYFDANRLKIAPGEDVIVETSKGLEYATCVAGNHYVSNEKVVPPIRPVVRIATENDRRVQEINREREREALVICREKVAAHGLDMKLVDDEISFEGNKITFYFTSDGRVDFRELVKDLAGVFRSRIELRQIGVRDEAKMLGGIGICGRPLCCSQFLTEFQPVSTKMAKTQSLSLNPTKISGTCGRLMCCLRYEEEAYEGLVKAVPKNGAFVETPAGFGTVTQVNILRGTVKVRLDGEGEAVFKNYSGSEVAVVPGGRPKNGEAPAHVLQRREEPETPETEDEPAAEPVAEPEEEPRRQSSAPVRRKSSQRRGGAKRGERSEGQRREKPERGERPDSQRRDRREKREGGDERRDRRPPREGEQREGAPAYRPKRRRGSRGGRGGSGKPPQQQ</sequence>
<gene>
    <name evidence="3" type="ORF">IAC18_02280</name>
</gene>
<proteinExistence type="predicted"/>
<dbReference type="EMBL" id="DVJK01000064">
    <property type="protein sequence ID" value="HIS66369.1"/>
    <property type="molecule type" value="Genomic_DNA"/>
</dbReference>
<feature type="domain" description="PSP1 C-terminal" evidence="2">
    <location>
        <begin position="61"/>
        <end position="146"/>
    </location>
</feature>
<reference evidence="3" key="1">
    <citation type="submission" date="2020-10" db="EMBL/GenBank/DDBJ databases">
        <authorList>
            <person name="Gilroy R."/>
        </authorList>
    </citation>
    <scope>NUCLEOTIDE SEQUENCE</scope>
    <source>
        <strain evidence="3">ChiHjej10B9-9673</strain>
    </source>
</reference>
<evidence type="ECO:0000256" key="1">
    <source>
        <dbReference type="SAM" id="MobiDB-lite"/>
    </source>
</evidence>
<reference evidence="3" key="2">
    <citation type="journal article" date="2021" name="PeerJ">
        <title>Extensive microbial diversity within the chicken gut microbiome revealed by metagenomics and culture.</title>
        <authorList>
            <person name="Gilroy R."/>
            <person name="Ravi A."/>
            <person name="Getino M."/>
            <person name="Pursley I."/>
            <person name="Horton D.L."/>
            <person name="Alikhan N.F."/>
            <person name="Baker D."/>
            <person name="Gharbi K."/>
            <person name="Hall N."/>
            <person name="Watson M."/>
            <person name="Adriaenssens E.M."/>
            <person name="Foster-Nyarko E."/>
            <person name="Jarju S."/>
            <person name="Secka A."/>
            <person name="Antonio M."/>
            <person name="Oren A."/>
            <person name="Chaudhuri R.R."/>
            <person name="La Ragione R."/>
            <person name="Hildebrand F."/>
            <person name="Pallen M.J."/>
        </authorList>
    </citation>
    <scope>NUCLEOTIDE SEQUENCE</scope>
    <source>
        <strain evidence="3">ChiHjej10B9-9673</strain>
    </source>
</reference>
<feature type="compositionally biased region" description="Acidic residues" evidence="1">
    <location>
        <begin position="290"/>
        <end position="308"/>
    </location>
</feature>
<dbReference type="PANTHER" id="PTHR43830:SF3">
    <property type="entry name" value="PROTEIN PSP1"/>
    <property type="match status" value="1"/>
</dbReference>
<dbReference type="PROSITE" id="PS51411">
    <property type="entry name" value="PSP1_C"/>
    <property type="match status" value="1"/>
</dbReference>
<evidence type="ECO:0000313" key="3">
    <source>
        <dbReference type="EMBL" id="HIS66369.1"/>
    </source>
</evidence>
<dbReference type="InterPro" id="IPR047767">
    <property type="entry name" value="PSP1-like"/>
</dbReference>
<accession>A0A9D1JVL2</accession>
<comment type="caution">
    <text evidence="3">The sequence shown here is derived from an EMBL/GenBank/DDBJ whole genome shotgun (WGS) entry which is preliminary data.</text>
</comment>
<dbReference type="Pfam" id="PF04468">
    <property type="entry name" value="PSP1"/>
    <property type="match status" value="1"/>
</dbReference>
<feature type="region of interest" description="Disordered" evidence="1">
    <location>
        <begin position="265"/>
        <end position="406"/>
    </location>
</feature>
<feature type="compositionally biased region" description="Basic residues" evidence="1">
    <location>
        <begin position="318"/>
        <end position="329"/>
    </location>
</feature>
<evidence type="ECO:0000313" key="4">
    <source>
        <dbReference type="Proteomes" id="UP000824001"/>
    </source>
</evidence>
<feature type="compositionally biased region" description="Basic and acidic residues" evidence="1">
    <location>
        <begin position="330"/>
        <end position="379"/>
    </location>
</feature>
<evidence type="ECO:0000259" key="2">
    <source>
        <dbReference type="PROSITE" id="PS51411"/>
    </source>
</evidence>
<name>A0A9D1JVL2_9FIRM</name>
<dbReference type="AlphaFoldDB" id="A0A9D1JVL2"/>